<evidence type="ECO:0000256" key="9">
    <source>
        <dbReference type="ARBA" id="ARBA00023157"/>
    </source>
</evidence>
<comment type="function">
    <text evidence="1">Secreted metalloproteinase that allows assimilation of proteinaceous substrates.</text>
</comment>
<dbReference type="STRING" id="1380566.A0A179F5N0"/>
<keyword evidence="3" id="KW-0645">Protease</keyword>
<evidence type="ECO:0000256" key="1">
    <source>
        <dbReference type="ARBA" id="ARBA00003174"/>
    </source>
</evidence>
<dbReference type="Gene3D" id="3.40.390.10">
    <property type="entry name" value="Collagenase (Catalytic Domain)"/>
    <property type="match status" value="1"/>
</dbReference>
<proteinExistence type="inferred from homology"/>
<dbReference type="PANTHER" id="PTHR47466">
    <property type="match status" value="1"/>
</dbReference>
<gene>
    <name evidence="11" type="ORF">VFPPC_14109</name>
</gene>
<reference evidence="11 12" key="1">
    <citation type="journal article" date="2016" name="PLoS Pathog.">
        <title>Biosynthesis of antibiotic leucinostatins in bio-control fungus Purpureocillium lilacinum and their inhibition on phytophthora revealed by genome mining.</title>
        <authorList>
            <person name="Wang G."/>
            <person name="Liu Z."/>
            <person name="Lin R."/>
            <person name="Li E."/>
            <person name="Mao Z."/>
            <person name="Ling J."/>
            <person name="Yang Y."/>
            <person name="Yin W.B."/>
            <person name="Xie B."/>
        </authorList>
    </citation>
    <scope>NUCLEOTIDE SEQUENCE [LARGE SCALE GENOMIC DNA]</scope>
    <source>
        <strain evidence="11">170</strain>
    </source>
</reference>
<keyword evidence="6" id="KW-0378">Hydrolase</keyword>
<dbReference type="Proteomes" id="UP000078397">
    <property type="component" value="Unassembled WGS sequence"/>
</dbReference>
<evidence type="ECO:0000256" key="8">
    <source>
        <dbReference type="ARBA" id="ARBA00023049"/>
    </source>
</evidence>
<dbReference type="CDD" id="cd04275">
    <property type="entry name" value="ZnMc_pappalysin_like"/>
    <property type="match status" value="1"/>
</dbReference>
<dbReference type="GO" id="GO:0046872">
    <property type="term" value="F:metal ion binding"/>
    <property type="evidence" value="ECO:0007669"/>
    <property type="project" value="UniProtKB-KW"/>
</dbReference>
<dbReference type="EMBL" id="LSBJ02000008">
    <property type="protein sequence ID" value="OAQ60670.1"/>
    <property type="molecule type" value="Genomic_DNA"/>
</dbReference>
<evidence type="ECO:0000256" key="3">
    <source>
        <dbReference type="ARBA" id="ARBA00022670"/>
    </source>
</evidence>
<dbReference type="PANTHER" id="PTHR47466:SF1">
    <property type="entry name" value="METALLOPROTEASE MEP1 (AFU_ORTHOLOGUE AFUA_1G07730)-RELATED"/>
    <property type="match status" value="1"/>
</dbReference>
<dbReference type="AlphaFoldDB" id="A0A179F5N0"/>
<organism evidence="11 12">
    <name type="scientific">Pochonia chlamydosporia 170</name>
    <dbReference type="NCBI Taxonomy" id="1380566"/>
    <lineage>
        <taxon>Eukaryota</taxon>
        <taxon>Fungi</taxon>
        <taxon>Dikarya</taxon>
        <taxon>Ascomycota</taxon>
        <taxon>Pezizomycotina</taxon>
        <taxon>Sordariomycetes</taxon>
        <taxon>Hypocreomycetidae</taxon>
        <taxon>Hypocreales</taxon>
        <taxon>Clavicipitaceae</taxon>
        <taxon>Pochonia</taxon>
    </lineage>
</organism>
<evidence type="ECO:0000259" key="10">
    <source>
        <dbReference type="Pfam" id="PF05572"/>
    </source>
</evidence>
<evidence type="ECO:0000256" key="7">
    <source>
        <dbReference type="ARBA" id="ARBA00022833"/>
    </source>
</evidence>
<dbReference type="GeneID" id="28855873"/>
<keyword evidence="4" id="KW-0479">Metal-binding</keyword>
<dbReference type="GO" id="GO:0008237">
    <property type="term" value="F:metallopeptidase activity"/>
    <property type="evidence" value="ECO:0007669"/>
    <property type="project" value="UniProtKB-KW"/>
</dbReference>
<dbReference type="InterPro" id="IPR008754">
    <property type="entry name" value="Peptidase_M43"/>
</dbReference>
<keyword evidence="7" id="KW-0862">Zinc</keyword>
<dbReference type="KEGG" id="pchm:VFPPC_14109"/>
<evidence type="ECO:0000256" key="4">
    <source>
        <dbReference type="ARBA" id="ARBA00022723"/>
    </source>
</evidence>
<name>A0A179F5N0_METCM</name>
<evidence type="ECO:0000313" key="12">
    <source>
        <dbReference type="Proteomes" id="UP000078397"/>
    </source>
</evidence>
<dbReference type="RefSeq" id="XP_018138548.1">
    <property type="nucleotide sequence ID" value="XM_018291879.1"/>
</dbReference>
<keyword evidence="9" id="KW-1015">Disulfide bond</keyword>
<evidence type="ECO:0000256" key="6">
    <source>
        <dbReference type="ARBA" id="ARBA00022801"/>
    </source>
</evidence>
<evidence type="ECO:0000256" key="2">
    <source>
        <dbReference type="ARBA" id="ARBA00008721"/>
    </source>
</evidence>
<keyword evidence="5" id="KW-0732">Signal</keyword>
<accession>A0A179F5N0</accession>
<feature type="domain" description="Peptidase M43 pregnancy-associated plasma-A" evidence="10">
    <location>
        <begin position="138"/>
        <end position="225"/>
    </location>
</feature>
<comment type="caution">
    <text evidence="11">The sequence shown here is derived from an EMBL/GenBank/DDBJ whole genome shotgun (WGS) entry which is preliminary data.</text>
</comment>
<evidence type="ECO:0000313" key="11">
    <source>
        <dbReference type="EMBL" id="OAQ60670.1"/>
    </source>
</evidence>
<dbReference type="InterPro" id="IPR024079">
    <property type="entry name" value="MetalloPept_cat_dom_sf"/>
</dbReference>
<dbReference type="GO" id="GO:0006508">
    <property type="term" value="P:proteolysis"/>
    <property type="evidence" value="ECO:0007669"/>
    <property type="project" value="UniProtKB-KW"/>
</dbReference>
<dbReference type="Pfam" id="PF05572">
    <property type="entry name" value="Peptidase_M43"/>
    <property type="match status" value="1"/>
</dbReference>
<evidence type="ECO:0000256" key="5">
    <source>
        <dbReference type="ARBA" id="ARBA00022729"/>
    </source>
</evidence>
<keyword evidence="8 11" id="KW-0482">Metalloprotease</keyword>
<dbReference type="SUPFAM" id="SSF55486">
    <property type="entry name" value="Metalloproteases ('zincins'), catalytic domain"/>
    <property type="match status" value="1"/>
</dbReference>
<comment type="similarity">
    <text evidence="2">Belongs to the peptidase M43B family.</text>
</comment>
<protein>
    <submittedName>
        <fullName evidence="11">Extracellular metalloprotease 1</fullName>
    </submittedName>
</protein>
<sequence>MHVIASSQTAQGGYLARETLLAQLQQINKDFAGSGFNFVLADIDWTVNARWDVSPRWVFSCDANGNNCDEAAKRDDAEMRRTLRKGGYSALNLYFQNGSFGGGYCYFPANAQPGSETFLQDGCYVSRHAVPGGAAVGGNEGKVATHEIGHWLFLYHTFENGCTGAGDEVSDTPAEQVRTSIGSCRVSDTCPGLPGQDPINNYMTYTVDSCKTQFTSGQIQRMTNAWNRYRAGK</sequence>
<keyword evidence="12" id="KW-1185">Reference proteome</keyword>
<dbReference type="OrthoDB" id="536211at2759"/>